<reference evidence="3" key="1">
    <citation type="submission" date="2015-11" db="EMBL/GenBank/DDBJ databases">
        <authorList>
            <person name="Varghese N."/>
        </authorList>
    </citation>
    <scope>NUCLEOTIDE SEQUENCE [LARGE SCALE GENOMIC DNA]</scope>
    <source>
        <strain evidence="3">DSM 45899</strain>
    </source>
</reference>
<dbReference type="PANTHER" id="PTHR31435:SF10">
    <property type="entry name" value="BSR4717 PROTEIN"/>
    <property type="match status" value="1"/>
</dbReference>
<dbReference type="PANTHER" id="PTHR31435">
    <property type="entry name" value="PROTEIN NATD1"/>
    <property type="match status" value="1"/>
</dbReference>
<dbReference type="AlphaFoldDB" id="A0A0S4QN49"/>
<dbReference type="Pfam" id="PF14542">
    <property type="entry name" value="Acetyltransf_CG"/>
    <property type="match status" value="1"/>
</dbReference>
<evidence type="ECO:0000259" key="1">
    <source>
        <dbReference type="PROSITE" id="PS51729"/>
    </source>
</evidence>
<dbReference type="PROSITE" id="PS51729">
    <property type="entry name" value="GNAT_YJDJ"/>
    <property type="match status" value="1"/>
</dbReference>
<sequence>MDVTVVDNAPASRFEARTETGEVAGFATYTRTKSAVTFVHTVVDPAFKGTGVGSTLAAAALDAVRAEGLAVVPQCPFIRAFIDRHPEYADLVQS</sequence>
<gene>
    <name evidence="2" type="ORF">Ga0074812_106197</name>
</gene>
<name>A0A0S4QN49_9ACTN</name>
<dbReference type="RefSeq" id="WP_091275230.1">
    <property type="nucleotide sequence ID" value="NZ_FAOZ01000006.1"/>
</dbReference>
<dbReference type="Proteomes" id="UP000198802">
    <property type="component" value="Unassembled WGS sequence"/>
</dbReference>
<organism evidence="2 3">
    <name type="scientific">Parafrankia irregularis</name>
    <dbReference type="NCBI Taxonomy" id="795642"/>
    <lineage>
        <taxon>Bacteria</taxon>
        <taxon>Bacillati</taxon>
        <taxon>Actinomycetota</taxon>
        <taxon>Actinomycetes</taxon>
        <taxon>Frankiales</taxon>
        <taxon>Frankiaceae</taxon>
        <taxon>Parafrankia</taxon>
    </lineage>
</organism>
<evidence type="ECO:0000313" key="3">
    <source>
        <dbReference type="Proteomes" id="UP000198802"/>
    </source>
</evidence>
<keyword evidence="3" id="KW-1185">Reference proteome</keyword>
<evidence type="ECO:0000313" key="2">
    <source>
        <dbReference type="EMBL" id="CUU55942.1"/>
    </source>
</evidence>
<feature type="domain" description="N-acetyltransferase" evidence="1">
    <location>
        <begin position="6"/>
        <end position="93"/>
    </location>
</feature>
<dbReference type="EMBL" id="FAOZ01000006">
    <property type="protein sequence ID" value="CUU55942.1"/>
    <property type="molecule type" value="Genomic_DNA"/>
</dbReference>
<dbReference type="InterPro" id="IPR031165">
    <property type="entry name" value="GNAT_YJDJ"/>
</dbReference>
<dbReference type="InterPro" id="IPR016181">
    <property type="entry name" value="Acyl_CoA_acyltransferase"/>
</dbReference>
<dbReference type="Gene3D" id="3.40.630.30">
    <property type="match status" value="1"/>
</dbReference>
<proteinExistence type="predicted"/>
<dbReference type="InterPro" id="IPR045057">
    <property type="entry name" value="Gcn5-rel_NAT"/>
</dbReference>
<accession>A0A0S4QN49</accession>
<protein>
    <recommendedName>
        <fullName evidence="1">N-acetyltransferase domain-containing protein</fullName>
    </recommendedName>
</protein>
<dbReference type="SUPFAM" id="SSF55729">
    <property type="entry name" value="Acyl-CoA N-acyltransferases (Nat)"/>
    <property type="match status" value="1"/>
</dbReference>